<reference evidence="3 4" key="1">
    <citation type="submission" date="2016-12" db="EMBL/GenBank/DDBJ databases">
        <title>Diversity of luminous bacteria.</title>
        <authorList>
            <person name="Yoshizawa S."/>
            <person name="Kogure K."/>
        </authorList>
    </citation>
    <scope>NUCLEOTIDE SEQUENCE [LARGE SCALE GENOMIC DNA]</scope>
    <source>
        <strain evidence="3 4">ATCC 33715</strain>
    </source>
</reference>
<sequence length="275" mass="31302">MCELLGMSANVPTDICFSFKGLVQRGGNTGPHRDGWGITFYEGKGFRTFKDPKPSCHSKIAELVQDYPIKSKAVISHIRQANRGGVNLENTHPFTRELWGRYWTFAHNGQLTGFNELSTGRFRPVGETDSERAFCWLLNQLEDKYPEPPQDMMLMFEFVSECCDHLRSLGVFNMLLSDSEYIMTYCSNNLHWITRRAPFGQASLIDEDVTIDFHKETTLDDVVSVIVTRPLTDNEEWHKMKVGEYGLFHFGELIAGNHETVPDMAPPLSECPINA</sequence>
<feature type="domain" description="Glutamine amidotransferase type-2" evidence="2">
    <location>
        <begin position="2"/>
        <end position="275"/>
    </location>
</feature>
<keyword evidence="3" id="KW-0808">Transferase</keyword>
<dbReference type="Proteomes" id="UP000239263">
    <property type="component" value="Unassembled WGS sequence"/>
</dbReference>
<dbReference type="PANTHER" id="PTHR42824:SF1">
    <property type="entry name" value="GLUTAMINE AMIDOTRANSFERASE YAFJ-RELATED"/>
    <property type="match status" value="1"/>
</dbReference>
<dbReference type="Gene3D" id="3.60.20.10">
    <property type="entry name" value="Glutamine Phosphoribosylpyrophosphate, subunit 1, domain 1"/>
    <property type="match status" value="1"/>
</dbReference>
<evidence type="ECO:0000256" key="1">
    <source>
        <dbReference type="ARBA" id="ARBA00022962"/>
    </source>
</evidence>
<dbReference type="InterPro" id="IPR026869">
    <property type="entry name" value="EgtC-like"/>
</dbReference>
<dbReference type="OrthoDB" id="321954at2"/>
<dbReference type="RefSeq" id="WP_105055284.1">
    <property type="nucleotide sequence ID" value="NZ_CAWNRT010000001.1"/>
</dbReference>
<accession>A0A2S7XF98</accession>
<dbReference type="AlphaFoldDB" id="A0A2S7XF98"/>
<organism evidence="3 4">
    <name type="scientific">Aliivibrio sifiae</name>
    <dbReference type="NCBI Taxonomy" id="566293"/>
    <lineage>
        <taxon>Bacteria</taxon>
        <taxon>Pseudomonadati</taxon>
        <taxon>Pseudomonadota</taxon>
        <taxon>Gammaproteobacteria</taxon>
        <taxon>Vibrionales</taxon>
        <taxon>Vibrionaceae</taxon>
        <taxon>Aliivibrio</taxon>
    </lineage>
</organism>
<dbReference type="PROSITE" id="PS51278">
    <property type="entry name" value="GATASE_TYPE_2"/>
    <property type="match status" value="1"/>
</dbReference>
<evidence type="ECO:0000259" key="2">
    <source>
        <dbReference type="PROSITE" id="PS51278"/>
    </source>
</evidence>
<dbReference type="PANTHER" id="PTHR42824">
    <property type="entry name" value="GLUTAMINE AMIDOTRANSFERASE"/>
    <property type="match status" value="1"/>
</dbReference>
<dbReference type="SUPFAM" id="SSF56235">
    <property type="entry name" value="N-terminal nucleophile aminohydrolases (Ntn hydrolases)"/>
    <property type="match status" value="1"/>
</dbReference>
<protein>
    <submittedName>
        <fullName evidence="3">Class II glutamine amidotransferase</fullName>
    </submittedName>
</protein>
<evidence type="ECO:0000313" key="4">
    <source>
        <dbReference type="Proteomes" id="UP000239263"/>
    </source>
</evidence>
<dbReference type="EMBL" id="MSCO01000001">
    <property type="protein sequence ID" value="PQJ89815.1"/>
    <property type="molecule type" value="Genomic_DNA"/>
</dbReference>
<dbReference type="CDD" id="cd01908">
    <property type="entry name" value="YafJ"/>
    <property type="match status" value="1"/>
</dbReference>
<name>A0A2S7XF98_9GAMM</name>
<dbReference type="InterPro" id="IPR017932">
    <property type="entry name" value="GATase_2_dom"/>
</dbReference>
<evidence type="ECO:0000313" key="3">
    <source>
        <dbReference type="EMBL" id="PQJ89815.1"/>
    </source>
</evidence>
<gene>
    <name evidence="3" type="ORF">BTO22_09565</name>
</gene>
<dbReference type="Pfam" id="PF13230">
    <property type="entry name" value="GATase_4"/>
    <property type="match status" value="1"/>
</dbReference>
<proteinExistence type="predicted"/>
<keyword evidence="1 3" id="KW-0315">Glutamine amidotransferase</keyword>
<dbReference type="GO" id="GO:0016740">
    <property type="term" value="F:transferase activity"/>
    <property type="evidence" value="ECO:0007669"/>
    <property type="project" value="UniProtKB-KW"/>
</dbReference>
<dbReference type="InterPro" id="IPR029055">
    <property type="entry name" value="Ntn_hydrolases_N"/>
</dbReference>
<comment type="caution">
    <text evidence="3">The sequence shown here is derived from an EMBL/GenBank/DDBJ whole genome shotgun (WGS) entry which is preliminary data.</text>
</comment>